<evidence type="ECO:0000256" key="1">
    <source>
        <dbReference type="ARBA" id="ARBA00009928"/>
    </source>
</evidence>
<gene>
    <name evidence="5" type="ORF">IPO85_18695</name>
</gene>
<organism evidence="5 6">
    <name type="scientific">Candidatus Defluviibacterium haderslevense</name>
    <dbReference type="NCBI Taxonomy" id="2981993"/>
    <lineage>
        <taxon>Bacteria</taxon>
        <taxon>Pseudomonadati</taxon>
        <taxon>Bacteroidota</taxon>
        <taxon>Saprospiria</taxon>
        <taxon>Saprospirales</taxon>
        <taxon>Saprospiraceae</taxon>
        <taxon>Candidatus Defluviibacterium</taxon>
    </lineage>
</organism>
<keyword evidence="3" id="KW-0186">Copper</keyword>
<reference evidence="5 6" key="1">
    <citation type="submission" date="2020-10" db="EMBL/GenBank/DDBJ databases">
        <title>Connecting structure to function with the recovery of over 1000 high-quality activated sludge metagenome-assembled genomes encoding full-length rRNA genes using long-read sequencing.</title>
        <authorList>
            <person name="Singleton C.M."/>
            <person name="Petriglieri F."/>
            <person name="Kristensen J.M."/>
            <person name="Kirkegaard R.H."/>
            <person name="Michaelsen T.Y."/>
            <person name="Andersen M.H."/>
            <person name="Karst S.M."/>
            <person name="Dueholm M.S."/>
            <person name="Nielsen P.H."/>
            <person name="Albertsen M."/>
        </authorList>
    </citation>
    <scope>NUCLEOTIDE SEQUENCE [LARGE SCALE GENOMIC DNA]</scope>
    <source>
        <strain evidence="5">Ribe_18-Q3-R11-54_BAT3C.373</strain>
    </source>
</reference>
<comment type="caution">
    <text evidence="5">The sequence shown here is derived from an EMBL/GenBank/DDBJ whole genome shotgun (WGS) entry which is preliminary data.</text>
</comment>
<dbReference type="PANTHER" id="PTHR11474:SF126">
    <property type="entry name" value="TYROSINASE-LIKE PROTEIN TYR-1-RELATED"/>
    <property type="match status" value="1"/>
</dbReference>
<sequence length="645" mass="74359">MNEIHLRTSFHPWHRIFNMHLERELQAIIPYVTIPYWKFDEKAERVFTSKFIGETERSDGASQEKPPKFNKMNPLVNYIEHTVWGTLQRAYRDRNPANQDTFEETNGKRDVLTEKRIVNGPDSFESWATFEEYKSHNRAHNVFTGLVADVGKDPIDPLFFMMHSNVDRLWAKWQQTYNRFDGNQNETYPHQKKYTGKRGEEWVKEWAQNASEEDLKSFNDAGFYRVTNKDIGNYAEDTLWPWGMDFVLSRPMRKWSENWDSEVGRVPQIEIEFPKSATSNYPSGPITVKSAIDYQDRLNNKTHLGFDYDDIPYFDHDRKPSTDIAMEHLKDNDQFQKNPKKHNSALLILNNKKNNLAVRLNVIGSIDETSEVFLDTILDIIADPSDPAELKAELINEMLAAKRANRFFPSKKSRFFNQLRGLIKDNNKNLRLQAIDILASSEDPVVQEFLIEEIKKEKSDFISAPDAIFFLRQSPKPQHAKLFIELFNQSKDTNVRKSAIAGLGNDPGSLELLKKVVLDGNEDFKIREASALSLHNLNHEMMNDLATEILINPESSDGIKLFRSSIPNADEVDFKAGLLNMLTFTGDLNKLKGNNELKATLNEVIEQSPENRSNFKSSIEVFSTEVLSGPTILEQMASKLLDRIK</sequence>
<dbReference type="PANTHER" id="PTHR11474">
    <property type="entry name" value="TYROSINASE FAMILY MEMBER"/>
    <property type="match status" value="1"/>
</dbReference>
<evidence type="ECO:0000313" key="6">
    <source>
        <dbReference type="Proteomes" id="UP000808349"/>
    </source>
</evidence>
<dbReference type="SUPFAM" id="SSF48371">
    <property type="entry name" value="ARM repeat"/>
    <property type="match status" value="1"/>
</dbReference>
<evidence type="ECO:0000313" key="5">
    <source>
        <dbReference type="EMBL" id="MBK9719502.1"/>
    </source>
</evidence>
<dbReference type="PROSITE" id="PS00498">
    <property type="entry name" value="TYROSINASE_2"/>
    <property type="match status" value="1"/>
</dbReference>
<keyword evidence="2" id="KW-0479">Metal-binding</keyword>
<dbReference type="GO" id="GO:0016491">
    <property type="term" value="F:oxidoreductase activity"/>
    <property type="evidence" value="ECO:0007669"/>
    <property type="project" value="InterPro"/>
</dbReference>
<comment type="similarity">
    <text evidence="1">Belongs to the tyrosinase family.</text>
</comment>
<dbReference type="InterPro" id="IPR002227">
    <property type="entry name" value="Tyrosinase_Cu-bd"/>
</dbReference>
<dbReference type="GO" id="GO:0046872">
    <property type="term" value="F:metal ion binding"/>
    <property type="evidence" value="ECO:0007669"/>
    <property type="project" value="UniProtKB-KW"/>
</dbReference>
<dbReference type="Proteomes" id="UP000808349">
    <property type="component" value="Unassembled WGS sequence"/>
</dbReference>
<proteinExistence type="inferred from homology"/>
<dbReference type="AlphaFoldDB" id="A0A9D7XJ82"/>
<dbReference type="InterPro" id="IPR008922">
    <property type="entry name" value="Di-copper_centre_dom_sf"/>
</dbReference>
<evidence type="ECO:0000256" key="3">
    <source>
        <dbReference type="ARBA" id="ARBA00023008"/>
    </source>
</evidence>
<dbReference type="Gene3D" id="1.10.1280.10">
    <property type="entry name" value="Di-copper center containing domain from catechol oxidase"/>
    <property type="match status" value="1"/>
</dbReference>
<name>A0A9D7XJ82_9BACT</name>
<dbReference type="SUPFAM" id="SSF48056">
    <property type="entry name" value="Di-copper centre-containing domain"/>
    <property type="match status" value="1"/>
</dbReference>
<feature type="domain" description="Tyrosinase copper-binding" evidence="4">
    <location>
        <begin position="156"/>
        <end position="167"/>
    </location>
</feature>
<dbReference type="InterPro" id="IPR050316">
    <property type="entry name" value="Tyrosinase/Hemocyanin"/>
</dbReference>
<evidence type="ECO:0000259" key="4">
    <source>
        <dbReference type="PROSITE" id="PS00498"/>
    </source>
</evidence>
<evidence type="ECO:0000256" key="2">
    <source>
        <dbReference type="ARBA" id="ARBA00022723"/>
    </source>
</evidence>
<protein>
    <submittedName>
        <fullName evidence="5">Tyrosinase family protein</fullName>
    </submittedName>
</protein>
<dbReference type="InterPro" id="IPR011989">
    <property type="entry name" value="ARM-like"/>
</dbReference>
<dbReference type="Gene3D" id="1.25.10.10">
    <property type="entry name" value="Leucine-rich Repeat Variant"/>
    <property type="match status" value="1"/>
</dbReference>
<dbReference type="InterPro" id="IPR016024">
    <property type="entry name" value="ARM-type_fold"/>
</dbReference>
<dbReference type="Pfam" id="PF00264">
    <property type="entry name" value="Tyrosinase"/>
    <property type="match status" value="1"/>
</dbReference>
<dbReference type="PRINTS" id="PR00092">
    <property type="entry name" value="TYROSINASE"/>
</dbReference>
<accession>A0A9D7XJ82</accession>
<dbReference type="EMBL" id="JADKFW010000021">
    <property type="protein sequence ID" value="MBK9719502.1"/>
    <property type="molecule type" value="Genomic_DNA"/>
</dbReference>